<dbReference type="Proteomes" id="UP000776276">
    <property type="component" value="Unassembled WGS sequence"/>
</dbReference>
<reference evidence="1 2" key="1">
    <citation type="submission" date="2021-06" db="EMBL/GenBank/DDBJ databases">
        <title>Sphingomonas sp. XMGL2, whole genome shotgun sequencing project.</title>
        <authorList>
            <person name="Zhao G."/>
            <person name="Shen L."/>
        </authorList>
    </citation>
    <scope>NUCLEOTIDE SEQUENCE [LARGE SCALE GENOMIC DNA]</scope>
    <source>
        <strain evidence="1 2">XMGL2</strain>
    </source>
</reference>
<dbReference type="EMBL" id="JAHKRT010000006">
    <property type="protein sequence ID" value="MBU3078756.1"/>
    <property type="molecule type" value="Genomic_DNA"/>
</dbReference>
<name>A0ABS6BN01_9SPHN</name>
<sequence length="87" mass="9395">MIRYLAEVEHGRMRQAERQEYTLTLAHAMGVPTIENPKAIASEAATRRAPSKTMSGIATGIGATQIDLLPMATHRKAAAPFSIANHP</sequence>
<evidence type="ECO:0000313" key="2">
    <source>
        <dbReference type="Proteomes" id="UP000776276"/>
    </source>
</evidence>
<keyword evidence="2" id="KW-1185">Reference proteome</keyword>
<dbReference type="RefSeq" id="WP_216325477.1">
    <property type="nucleotide sequence ID" value="NZ_JAHKRT010000006.1"/>
</dbReference>
<accession>A0ABS6BN01</accession>
<organism evidence="1 2">
    <name type="scientific">Sphingomonas quercus</name>
    <dbReference type="NCBI Taxonomy" id="2842451"/>
    <lineage>
        <taxon>Bacteria</taxon>
        <taxon>Pseudomonadati</taxon>
        <taxon>Pseudomonadota</taxon>
        <taxon>Alphaproteobacteria</taxon>
        <taxon>Sphingomonadales</taxon>
        <taxon>Sphingomonadaceae</taxon>
        <taxon>Sphingomonas</taxon>
    </lineage>
</organism>
<proteinExistence type="predicted"/>
<protein>
    <submittedName>
        <fullName evidence="1">Uncharacterized protein</fullName>
    </submittedName>
</protein>
<comment type="caution">
    <text evidence="1">The sequence shown here is derived from an EMBL/GenBank/DDBJ whole genome shotgun (WGS) entry which is preliminary data.</text>
</comment>
<gene>
    <name evidence="1" type="ORF">KOF26_12845</name>
</gene>
<evidence type="ECO:0000313" key="1">
    <source>
        <dbReference type="EMBL" id="MBU3078756.1"/>
    </source>
</evidence>